<gene>
    <name evidence="7" type="ORF">GCM10023092_27300</name>
</gene>
<dbReference type="InterPro" id="IPR003284">
    <property type="entry name" value="Sal_SpvB"/>
</dbReference>
<dbReference type="InterPro" id="IPR056823">
    <property type="entry name" value="TEN-like_YD-shell"/>
</dbReference>
<dbReference type="InterPro" id="IPR031325">
    <property type="entry name" value="RHS_repeat"/>
</dbReference>
<keyword evidence="3" id="KW-0677">Repeat</keyword>
<dbReference type="Gene3D" id="2.130.10.130">
    <property type="entry name" value="Integrin alpha, N-terminal"/>
    <property type="match status" value="2"/>
</dbReference>
<dbReference type="InterPro" id="IPR006530">
    <property type="entry name" value="YD"/>
</dbReference>
<evidence type="ECO:0000313" key="7">
    <source>
        <dbReference type="EMBL" id="GAA4458663.1"/>
    </source>
</evidence>
<organism evidence="7 8">
    <name type="scientific">Rurimicrobium arvi</name>
    <dbReference type="NCBI Taxonomy" id="2049916"/>
    <lineage>
        <taxon>Bacteria</taxon>
        <taxon>Pseudomonadati</taxon>
        <taxon>Bacteroidota</taxon>
        <taxon>Chitinophagia</taxon>
        <taxon>Chitinophagales</taxon>
        <taxon>Chitinophagaceae</taxon>
        <taxon>Rurimicrobium</taxon>
    </lineage>
</organism>
<evidence type="ECO:0000256" key="3">
    <source>
        <dbReference type="ARBA" id="ARBA00022737"/>
    </source>
</evidence>
<dbReference type="Gene3D" id="3.90.1720.10">
    <property type="entry name" value="endopeptidase domain like (from Nostoc punctiforme)"/>
    <property type="match status" value="1"/>
</dbReference>
<accession>A0ABP8MZC1</accession>
<dbReference type="SUPFAM" id="SSF69318">
    <property type="entry name" value="Integrin alpha N-terminal domain"/>
    <property type="match status" value="1"/>
</dbReference>
<dbReference type="InterPro" id="IPR022385">
    <property type="entry name" value="Rhs_assc_core"/>
</dbReference>
<protein>
    <recommendedName>
        <fullName evidence="9">RHS repeat-associated core domain-containing protein</fullName>
    </recommendedName>
</protein>
<dbReference type="EMBL" id="BAABEZ010000024">
    <property type="protein sequence ID" value="GAA4458663.1"/>
    <property type="molecule type" value="Genomic_DNA"/>
</dbReference>
<comment type="subcellular location">
    <subcellularLocation>
        <location evidence="1">Secreted</location>
    </subcellularLocation>
</comment>
<dbReference type="Pfam" id="PF12256">
    <property type="entry name" value="TcdB_toxin_midN"/>
    <property type="match status" value="1"/>
</dbReference>
<proteinExistence type="predicted"/>
<keyword evidence="8" id="KW-1185">Reference proteome</keyword>
<keyword evidence="2" id="KW-0964">Secreted</keyword>
<evidence type="ECO:0000256" key="4">
    <source>
        <dbReference type="ARBA" id="ARBA00023026"/>
    </source>
</evidence>
<dbReference type="InterPro" id="IPR022045">
    <property type="entry name" value="TcdB_toxin_mid/N"/>
</dbReference>
<evidence type="ECO:0000313" key="8">
    <source>
        <dbReference type="Proteomes" id="UP001501410"/>
    </source>
</evidence>
<dbReference type="NCBIfam" id="TIGR03696">
    <property type="entry name" value="Rhs_assc_core"/>
    <property type="match status" value="1"/>
</dbReference>
<reference evidence="8" key="1">
    <citation type="journal article" date="2019" name="Int. J. Syst. Evol. Microbiol.">
        <title>The Global Catalogue of Microorganisms (GCM) 10K type strain sequencing project: providing services to taxonomists for standard genome sequencing and annotation.</title>
        <authorList>
            <consortium name="The Broad Institute Genomics Platform"/>
            <consortium name="The Broad Institute Genome Sequencing Center for Infectious Disease"/>
            <person name="Wu L."/>
            <person name="Ma J."/>
        </authorList>
    </citation>
    <scope>NUCLEOTIDE SEQUENCE [LARGE SCALE GENOMIC DNA]</scope>
    <source>
        <strain evidence="8">JCM 31921</strain>
    </source>
</reference>
<comment type="caution">
    <text evidence="7">The sequence shown here is derived from an EMBL/GenBank/DDBJ whole genome shotgun (WGS) entry which is preliminary data.</text>
</comment>
<dbReference type="Proteomes" id="UP001501410">
    <property type="component" value="Unassembled WGS sequence"/>
</dbReference>
<evidence type="ECO:0000256" key="2">
    <source>
        <dbReference type="ARBA" id="ARBA00022525"/>
    </source>
</evidence>
<dbReference type="PANTHER" id="PTHR32305">
    <property type="match status" value="1"/>
</dbReference>
<evidence type="ECO:0008006" key="9">
    <source>
        <dbReference type="Google" id="ProtNLM"/>
    </source>
</evidence>
<dbReference type="NCBIfam" id="TIGR01643">
    <property type="entry name" value="YD_repeat_2x"/>
    <property type="match status" value="1"/>
</dbReference>
<dbReference type="PANTHER" id="PTHR32305:SF15">
    <property type="entry name" value="PROTEIN RHSA-RELATED"/>
    <property type="match status" value="1"/>
</dbReference>
<dbReference type="InterPro" id="IPR050708">
    <property type="entry name" value="T6SS_VgrG/RHS"/>
</dbReference>
<name>A0ABP8MZC1_9BACT</name>
<dbReference type="Pfam" id="PF03534">
    <property type="entry name" value="SpvB"/>
    <property type="match status" value="1"/>
</dbReference>
<feature type="domain" description="Insecticide toxin TcdB middle/N-terminal" evidence="5">
    <location>
        <begin position="661"/>
        <end position="802"/>
    </location>
</feature>
<sequence length="2063" mass="228802">MAPAISLEYSSQHGDGLMGRGWSINGISAINRTGDDNFHEGDNSVVTYSNYDHFVLQGQRLIPQTGNNGDHGTTYVSEEENYSLTTSYGNIGGGPESFKVVSKDGTIMEYGSSSDSRMMNDDNSVVMEWYLSKIRDVNGNYIEFVYTNTGGDFRIAEINYTGNDVTGMTPYSRIRFYYEERSDKNIIYHRGGTRNSSYLLTGISSKDENYIYTEFRLTYGRNAEASYLKSIAQLQGSGSSSINETRFLYGENGREFEETETDLSIPYSASSPTSVNYDIMSGDFDGDGKSEILKASFDYTGGSYRWDRNYLGFELFSQNASGSYTAIPGSSVTFPSSSSNSKYLIGYQKNTDKKGNHFLQADFNGDGKDDLLFMNVGSGNTYNGVTIYYSKMGKGSSGFTVENYAPDAIAGGHKLADKNSVFIGDFDGDGISEFAYLTQNTNPSSGIVSYNFYVSFPRYGLFNQRVKASWTPGTTASAREAAWMNEQPASTLDFDGDGRTDILTYVPSTLSSAHFAWIGTIIKLSGTYVFKELYSGGYPLQNYHEVLGIGDFNGDGKSDLVIAQKPGYLNTAIAYSTGTDFKEIPFVMSPQFNKRCVVTGSGGKSVSDIADFLYVGDYDGDGKSDIWHARKYCTNEAEYFNNADFVFYNFKGHTEKTNLIDKHQYTVPYAISEVIAPVLSDVNGDGQSEISLKAFDKDKMRQFFFKKNDQSRFLSRIRNGMGHVTSFNYKPLSQSDGSFYTKDPSPVYPYNYSSLPIYVVTEASQPNGIGGENRTKYIYSNLLMHRAAKGVLGFKIIQAIDFSLNVRVETQYGLDETYIRPYIRRRISYQHFPSLKISETQYNYSFSGVSGPSYRFKCELNSTSEEDPLMQLITTTSNTFDSYGNIITTESELNKTTIIGSAPLSHSSTKTTFTKAGVSAIPHLPIEVTQTVTRGSLPPFTQTDRFGYNSNGALVSHKAFDGSSGLFSKDSCEYDAYGNIIKKIKMGSYPAKTIVQQFEYETSYHRFCIKETDPLGGYTKTQWHSFWGKPTRTIAANGLETWFTYDQFGVLISKRIYTAPGIYYTINYSRGFGGSGNEVYYTSESHPAAPDSKTYYDILGRTLRRETEGFSGWKQSVQTFDARGNTSTATNEFYNTETPRITTKTYDALNRLASVTDFSGTTTYTYTQGDGLATTTVNYPDGRVKSNVTDGTGKTIKISDNITGTIHFEYDSRGNEISSGMGTISAPYATLIRREYDNWGNLKKMIDPDAGTIAYDYNVYGQLMSEKDPNGKVTTFEYDLLGRAVSKNISGYSTTFYEYYGIDKDYRLKKVTSSHGGVSITDEFDYTTGSGLTRHTRTTPIGIFEKSYTYDNYGRPLVSSYLNSGFKTLNYYDVNGYLKKVTTYLSGGLKEKTLFEASSANGDDQLTAFKRVDGINSRYDYTNGHPTSIDALGVLSLSMNYNYANGNLTDRSDKISNTRESFSYDGAERLTSSAAAITPGGSLPAGSHPSIDVSYDTRFYGSFGQIISKTDAGNFKYGGAIRNAVTSISDPGRLVSHETQNISYTGFNKVEKITETITSIPYEEDFYYGPDEQRAYSEQKQGGALSRQRVYFNEFEAQRITGKSLQMLHYIYSSDGNICGVVVADGVSGRFDYYGIYTDHLGSIVAITDETGNVVHRQAFDPWGRERNPDTWDYTASAYKKPDWLFRGYTSHEMFPEYGLINMNGRLYDPLNGRMLRPDNYVQDPGNTQSYNRYSYCWNNPLKYTDPSGDIIYFMPNYSMGNDGKANVGLTVGVGIPNTPLSLNLTVGHDFSSGNTYASAGIGGGGFSANAGWGTKSGFFANVGWGPGGYNGFSTNVTGIGVGVSEHGGMYATIGPFGINSQGIGFGVSFSYSQALVYDYSIDVEGGGEDDDDIYTTREFVIYGKSVLTQSRNATSVARINTSLEVNYKTRGKFDIDNSVNWLNNNALNHSTGKCAYYVRLALEAGGINTYGHPVAAWQYGAFLPKLGFSIVNTNLYMKGDIAVIKGPPGGAFDPKTGIPYGHIQMYNGRQWISDFKQNQPFWPGANYRRCNPSFQIFRWTTF</sequence>
<evidence type="ECO:0000259" key="6">
    <source>
        <dbReference type="Pfam" id="PF25023"/>
    </source>
</evidence>
<dbReference type="InterPro" id="IPR028994">
    <property type="entry name" value="Integrin_alpha_N"/>
</dbReference>
<keyword evidence="4" id="KW-0843">Virulence</keyword>
<evidence type="ECO:0000259" key="5">
    <source>
        <dbReference type="Pfam" id="PF12256"/>
    </source>
</evidence>
<dbReference type="Pfam" id="PF25023">
    <property type="entry name" value="TEN_YD-shell"/>
    <property type="match status" value="1"/>
</dbReference>
<dbReference type="Gene3D" id="2.180.10.10">
    <property type="entry name" value="RHS repeat-associated core"/>
    <property type="match status" value="2"/>
</dbReference>
<dbReference type="Pfam" id="PF05593">
    <property type="entry name" value="RHS_repeat"/>
    <property type="match status" value="1"/>
</dbReference>
<evidence type="ECO:0000256" key="1">
    <source>
        <dbReference type="ARBA" id="ARBA00004613"/>
    </source>
</evidence>
<feature type="domain" description="Teneurin-like YD-shell" evidence="6">
    <location>
        <begin position="1566"/>
        <end position="1741"/>
    </location>
</feature>